<evidence type="ECO:0000256" key="5">
    <source>
        <dbReference type="ARBA" id="ARBA00023136"/>
    </source>
</evidence>
<sequence>MSETASYKKIVRTKNERMIAGVCGGVAQYAGVDPVIVRLALAALTVLGGTGILVYIAAWIIIPEEGTA</sequence>
<dbReference type="Proteomes" id="UP000638648">
    <property type="component" value="Unassembled WGS sequence"/>
</dbReference>
<accession>A0A927RAI7</accession>
<proteinExistence type="predicted"/>
<keyword evidence="9" id="KW-1185">Reference proteome</keyword>
<dbReference type="InterPro" id="IPR052027">
    <property type="entry name" value="PspC"/>
</dbReference>
<dbReference type="PANTHER" id="PTHR33885:SF3">
    <property type="entry name" value="PHAGE SHOCK PROTEIN C"/>
    <property type="match status" value="1"/>
</dbReference>
<comment type="caution">
    <text evidence="8">The sequence shown here is derived from an EMBL/GenBank/DDBJ whole genome shotgun (WGS) entry which is preliminary data.</text>
</comment>
<comment type="subcellular location">
    <subcellularLocation>
        <location evidence="1">Cell membrane</location>
        <topology evidence="1">Single-pass membrane protein</topology>
    </subcellularLocation>
</comment>
<evidence type="ECO:0000313" key="9">
    <source>
        <dbReference type="Proteomes" id="UP000638648"/>
    </source>
</evidence>
<feature type="transmembrane region" description="Helical" evidence="6">
    <location>
        <begin position="39"/>
        <end position="62"/>
    </location>
</feature>
<dbReference type="Pfam" id="PF04024">
    <property type="entry name" value="PspC"/>
    <property type="match status" value="1"/>
</dbReference>
<gene>
    <name evidence="8" type="ORF">HEB94_004517</name>
</gene>
<keyword evidence="3 6" id="KW-0812">Transmembrane</keyword>
<dbReference type="AlphaFoldDB" id="A0A927RAI7"/>
<name>A0A927RAI7_9ACTN</name>
<keyword evidence="2" id="KW-1003">Cell membrane</keyword>
<dbReference type="EMBL" id="JADBEM010000001">
    <property type="protein sequence ID" value="MBE1607669.1"/>
    <property type="molecule type" value="Genomic_DNA"/>
</dbReference>
<keyword evidence="4 6" id="KW-1133">Transmembrane helix</keyword>
<evidence type="ECO:0000256" key="1">
    <source>
        <dbReference type="ARBA" id="ARBA00004162"/>
    </source>
</evidence>
<dbReference type="PANTHER" id="PTHR33885">
    <property type="entry name" value="PHAGE SHOCK PROTEIN C"/>
    <property type="match status" value="1"/>
</dbReference>
<evidence type="ECO:0000256" key="2">
    <source>
        <dbReference type="ARBA" id="ARBA00022475"/>
    </source>
</evidence>
<keyword evidence="5 6" id="KW-0472">Membrane</keyword>
<protein>
    <submittedName>
        <fullName evidence="8">Phage shock protein C</fullName>
    </submittedName>
</protein>
<evidence type="ECO:0000259" key="7">
    <source>
        <dbReference type="Pfam" id="PF04024"/>
    </source>
</evidence>
<evidence type="ECO:0000256" key="6">
    <source>
        <dbReference type="SAM" id="Phobius"/>
    </source>
</evidence>
<evidence type="ECO:0000313" key="8">
    <source>
        <dbReference type="EMBL" id="MBE1607669.1"/>
    </source>
</evidence>
<feature type="domain" description="Phage shock protein PspC N-terminal" evidence="7">
    <location>
        <begin position="8"/>
        <end position="65"/>
    </location>
</feature>
<reference evidence="8" key="1">
    <citation type="submission" date="2020-10" db="EMBL/GenBank/DDBJ databases">
        <title>Sequencing the genomes of 1000 actinobacteria strains.</title>
        <authorList>
            <person name="Klenk H.-P."/>
        </authorList>
    </citation>
    <scope>NUCLEOTIDE SEQUENCE</scope>
    <source>
        <strain evidence="8">DSM 45354</strain>
    </source>
</reference>
<dbReference type="GO" id="GO:0005886">
    <property type="term" value="C:plasma membrane"/>
    <property type="evidence" value="ECO:0007669"/>
    <property type="project" value="UniProtKB-SubCell"/>
</dbReference>
<evidence type="ECO:0000256" key="3">
    <source>
        <dbReference type="ARBA" id="ARBA00022692"/>
    </source>
</evidence>
<dbReference type="RefSeq" id="WP_192751581.1">
    <property type="nucleotide sequence ID" value="NZ_BAABJL010000207.1"/>
</dbReference>
<dbReference type="InterPro" id="IPR007168">
    <property type="entry name" value="Phageshock_PspC_N"/>
</dbReference>
<organism evidence="8 9">
    <name type="scientific">Actinopolymorpha pittospori</name>
    <dbReference type="NCBI Taxonomy" id="648752"/>
    <lineage>
        <taxon>Bacteria</taxon>
        <taxon>Bacillati</taxon>
        <taxon>Actinomycetota</taxon>
        <taxon>Actinomycetes</taxon>
        <taxon>Propionibacteriales</taxon>
        <taxon>Actinopolymorphaceae</taxon>
        <taxon>Actinopolymorpha</taxon>
    </lineage>
</organism>
<evidence type="ECO:0000256" key="4">
    <source>
        <dbReference type="ARBA" id="ARBA00022989"/>
    </source>
</evidence>